<evidence type="ECO:0000256" key="4">
    <source>
        <dbReference type="ARBA" id="ARBA00023163"/>
    </source>
</evidence>
<dbReference type="EMBL" id="JAHWGI010001149">
    <property type="protein sequence ID" value="KAK3923792.1"/>
    <property type="molecule type" value="Genomic_DNA"/>
</dbReference>
<feature type="region of interest" description="Disordered" evidence="6">
    <location>
        <begin position="482"/>
        <end position="521"/>
    </location>
</feature>
<feature type="region of interest" description="Disordered" evidence="6">
    <location>
        <begin position="154"/>
        <end position="234"/>
    </location>
</feature>
<accession>A0AAE1HLZ9</accession>
<evidence type="ECO:0000256" key="2">
    <source>
        <dbReference type="ARBA" id="ARBA00016807"/>
    </source>
</evidence>
<comment type="function">
    <text evidence="5">Involved in transvection phenomena (= synapsis-dependent gene expression), where the synaptic pairing of chromosomes carrying genes with which zeste interacts influences the expression of these genes. Zeste binds to DNA and stimulates transcription from a nearby promoter.</text>
</comment>
<feature type="region of interest" description="Disordered" evidence="6">
    <location>
        <begin position="646"/>
        <end position="699"/>
    </location>
</feature>
<protein>
    <recommendedName>
        <fullName evidence="2">Regulatory protein zeste</fullName>
    </recommendedName>
</protein>
<feature type="compositionally biased region" description="Low complexity" evidence="6">
    <location>
        <begin position="482"/>
        <end position="510"/>
    </location>
</feature>
<evidence type="ECO:0000256" key="3">
    <source>
        <dbReference type="ARBA" id="ARBA00023015"/>
    </source>
</evidence>
<proteinExistence type="predicted"/>
<evidence type="ECO:0000313" key="8">
    <source>
        <dbReference type="EMBL" id="KAK3923792.1"/>
    </source>
</evidence>
<gene>
    <name evidence="8" type="ORF">KUF71_002201</name>
</gene>
<feature type="compositionally biased region" description="Low complexity" evidence="6">
    <location>
        <begin position="661"/>
        <end position="672"/>
    </location>
</feature>
<evidence type="ECO:0000256" key="1">
    <source>
        <dbReference type="ARBA" id="ARBA00011764"/>
    </source>
</evidence>
<evidence type="ECO:0000259" key="7">
    <source>
        <dbReference type="Pfam" id="PF13873"/>
    </source>
</evidence>
<reference evidence="8" key="2">
    <citation type="journal article" date="2023" name="BMC Genomics">
        <title>Pest status, molecular evolution, and epigenetic factors derived from the genome assembly of Frankliniella fusca, a thysanopteran phytovirus vector.</title>
        <authorList>
            <person name="Catto M.A."/>
            <person name="Labadie P.E."/>
            <person name="Jacobson A.L."/>
            <person name="Kennedy G.G."/>
            <person name="Srinivasan R."/>
            <person name="Hunt B.G."/>
        </authorList>
    </citation>
    <scope>NUCLEOTIDE SEQUENCE</scope>
    <source>
        <strain evidence="8">PL_HMW_Pooled</strain>
    </source>
</reference>
<evidence type="ECO:0000256" key="5">
    <source>
        <dbReference type="ARBA" id="ARBA00025466"/>
    </source>
</evidence>
<feature type="domain" description="Myb/SANT-like DNA-binding" evidence="7">
    <location>
        <begin position="17"/>
        <end position="88"/>
    </location>
</feature>
<dbReference type="Pfam" id="PF13873">
    <property type="entry name" value="Myb_DNA-bind_5"/>
    <property type="match status" value="1"/>
</dbReference>
<comment type="subunit">
    <text evidence="1">Self-associates forming complexes of several hundred monomers.</text>
</comment>
<dbReference type="AlphaFoldDB" id="A0AAE1HLZ9"/>
<sequence length="699" mass="73362">MGDINEVDWVAPALRATPTQKYYLLQYMEARPHLAQKEFGTAAGRKDGRKEWETLSETLNNLPGASIKTCDQWIKYWDDQRTAVRGRAARVRNHLAATGGGRPLDLLTDYDRRVLALDGGWLRVAGFTSVVDPLEKLTGLGLAHLQIANPLAPGGGVASSSRGFPPRSRGFSPSNRGLAPSSRGLGPSSRVLAPSSRVLAPNSGGFSRGFAPRSRGFAPSSRGFAPSRGNAPTLELTPGLDDNGWEIIPAHLLTSHNCNVPPRNRNIPEQAPTNIQPNCQRPSDHDGWETVPPQILNIDDDGWETVPDHILSGNNHASVQDEFQCDINNNDENMPPKEFPSPVSKRSRTMFSKILQPVGVQDEFQFDINNNNENMPPKEFPSPVSKRSRTMLSKILQPVGAVTASPSGHRLGTASSVTTSSVTTSSVVTTSSLPRHSTVPPTNISPLAAAPSSAQDAILKIARTIIPSVSTVTAPAVRRLGTTSSVTTSSVSTSSVTTSSVATSSVTTSSLPRHSTVPPTNISPLAAAPTSAQDAILKIAKTIVPSVGTVTAPAVRRLGTTSSVTTSNLPGHNGTKIIILKHFSGHKLHSAVSASSASQGLATKFTGPSTVPATNILPLAAPSSAQDGILNPPGTIIPSVGAVTASSSSQRLGTTSTVTISSVPESSAAPSSNEHPVGANVLFPPNKAKRAAPTSSQIN</sequence>
<evidence type="ECO:0000256" key="6">
    <source>
        <dbReference type="SAM" id="MobiDB-lite"/>
    </source>
</evidence>
<keyword evidence="9" id="KW-1185">Reference proteome</keyword>
<dbReference type="Proteomes" id="UP001219518">
    <property type="component" value="Unassembled WGS sequence"/>
</dbReference>
<keyword evidence="3" id="KW-0805">Transcription regulation</keyword>
<organism evidence="8 9">
    <name type="scientific">Frankliniella fusca</name>
    <dbReference type="NCBI Taxonomy" id="407009"/>
    <lineage>
        <taxon>Eukaryota</taxon>
        <taxon>Metazoa</taxon>
        <taxon>Ecdysozoa</taxon>
        <taxon>Arthropoda</taxon>
        <taxon>Hexapoda</taxon>
        <taxon>Insecta</taxon>
        <taxon>Pterygota</taxon>
        <taxon>Neoptera</taxon>
        <taxon>Paraneoptera</taxon>
        <taxon>Thysanoptera</taxon>
        <taxon>Terebrantia</taxon>
        <taxon>Thripoidea</taxon>
        <taxon>Thripidae</taxon>
        <taxon>Frankliniella</taxon>
    </lineage>
</organism>
<dbReference type="InterPro" id="IPR028002">
    <property type="entry name" value="Myb_DNA-bind_5"/>
</dbReference>
<evidence type="ECO:0000313" key="9">
    <source>
        <dbReference type="Proteomes" id="UP001219518"/>
    </source>
</evidence>
<keyword evidence="4" id="KW-0804">Transcription</keyword>
<feature type="compositionally biased region" description="Low complexity" evidence="6">
    <location>
        <begin position="159"/>
        <end position="174"/>
    </location>
</feature>
<reference evidence="8" key="1">
    <citation type="submission" date="2021-07" db="EMBL/GenBank/DDBJ databases">
        <authorList>
            <person name="Catto M.A."/>
            <person name="Jacobson A."/>
            <person name="Kennedy G."/>
            <person name="Labadie P."/>
            <person name="Hunt B.G."/>
            <person name="Srinivasan R."/>
        </authorList>
    </citation>
    <scope>NUCLEOTIDE SEQUENCE</scope>
    <source>
        <strain evidence="8">PL_HMW_Pooled</strain>
        <tissue evidence="8">Head</tissue>
    </source>
</reference>
<name>A0AAE1HLZ9_9NEOP</name>
<feature type="compositionally biased region" description="Polar residues" evidence="6">
    <location>
        <begin position="511"/>
        <end position="521"/>
    </location>
</feature>
<feature type="compositionally biased region" description="Polar residues" evidence="6">
    <location>
        <begin position="646"/>
        <end position="660"/>
    </location>
</feature>
<feature type="non-terminal residue" evidence="8">
    <location>
        <position position="1"/>
    </location>
</feature>
<comment type="caution">
    <text evidence="8">The sequence shown here is derived from an EMBL/GenBank/DDBJ whole genome shotgun (WGS) entry which is preliminary data.</text>
</comment>